<sequence>MKLIKNYPKTYDNGSLWIQPANHSTILPYDNCFEFHYINKTPIIRILGSPSVSKMIRNILNSISNKFAYGKKDVDHMQNIFTYINKEYRIGKNYNKAKIGWYRVIGDIFEDLKNKKFEKVIFKLNTLLKSIKPLIVIDTNNTYAWNYSHSFKRFVKWLNEDFTVIIRTPFKNLKNIQNNFPDSQINNCASVINYAKNSGILIKNCKVAERIINISKGNIDAIDIILKNSKRELKTLRDLKIPWKKIAYQTIPNKLKELYNKCNNLKKFKIQDILQITPEYTKSTLYKYLSELCDLGILTKNKFKKSIIYKLRVNKLLFNKISHYTNYVRLYTDIYLRKTIYNNEI</sequence>
<evidence type="ECO:0000313" key="1">
    <source>
        <dbReference type="EMBL" id="MBP2202117.1"/>
    </source>
</evidence>
<gene>
    <name evidence="1" type="ORF">J3E07_001558</name>
</gene>
<dbReference type="AlphaFoldDB" id="A0A8J7RHT6"/>
<comment type="caution">
    <text evidence="1">The sequence shown here is derived from an EMBL/GenBank/DDBJ whole genome shotgun (WGS) entry which is preliminary data.</text>
</comment>
<dbReference type="EMBL" id="JAGGMV010000006">
    <property type="protein sequence ID" value="MBP2202117.1"/>
    <property type="molecule type" value="Genomic_DNA"/>
</dbReference>
<organism evidence="1 2">
    <name type="scientific">Methanococcus voltae</name>
    <dbReference type="NCBI Taxonomy" id="2188"/>
    <lineage>
        <taxon>Archaea</taxon>
        <taxon>Methanobacteriati</taxon>
        <taxon>Methanobacteriota</taxon>
        <taxon>Methanomada group</taxon>
        <taxon>Methanococci</taxon>
        <taxon>Methanococcales</taxon>
        <taxon>Methanococcaceae</taxon>
        <taxon>Methanococcus</taxon>
    </lineage>
</organism>
<evidence type="ECO:0000313" key="2">
    <source>
        <dbReference type="Proteomes" id="UP000740329"/>
    </source>
</evidence>
<name>A0A8J7RHT6_METVO</name>
<dbReference type="Proteomes" id="UP000740329">
    <property type="component" value="Unassembled WGS sequence"/>
</dbReference>
<proteinExistence type="predicted"/>
<dbReference type="RefSeq" id="WP_209591637.1">
    <property type="nucleotide sequence ID" value="NZ_JAGGMV010000006.1"/>
</dbReference>
<protein>
    <submittedName>
        <fullName evidence="1">Uncharacterized protein</fullName>
    </submittedName>
</protein>
<reference evidence="1" key="1">
    <citation type="submission" date="2021-03" db="EMBL/GenBank/DDBJ databases">
        <title>Genomic Encyclopedia of Type Strains, Phase IV (KMG-V): Genome sequencing to study the core and pangenomes of soil and plant-associated prokaryotes.</title>
        <authorList>
            <person name="Whitman W."/>
        </authorList>
    </citation>
    <scope>NUCLEOTIDE SEQUENCE</scope>
    <source>
        <strain evidence="1">C4</strain>
    </source>
</reference>
<accession>A0A8J7RHT6</accession>